<evidence type="ECO:0000313" key="7">
    <source>
        <dbReference type="Proteomes" id="UP000253083"/>
    </source>
</evidence>
<keyword evidence="4" id="KW-0653">Protein transport</keyword>
<evidence type="ECO:0000256" key="2">
    <source>
        <dbReference type="ARBA" id="ARBA00022448"/>
    </source>
</evidence>
<comment type="caution">
    <text evidence="6">The sequence shown here is derived from an EMBL/GenBank/DDBJ whole genome shotgun (WGS) entry which is preliminary data.</text>
</comment>
<comment type="subunit">
    <text evidence="1">Monomer.</text>
</comment>
<feature type="chain" id="PRO_5017216862" evidence="5">
    <location>
        <begin position="23"/>
        <end position="217"/>
    </location>
</feature>
<dbReference type="Gene3D" id="2.50.20.10">
    <property type="entry name" value="Lipoprotein localisation LolA/LolB/LppX"/>
    <property type="match status" value="1"/>
</dbReference>
<dbReference type="InterPro" id="IPR004564">
    <property type="entry name" value="OM_lipoprot_carrier_LolA-like"/>
</dbReference>
<dbReference type="InterPro" id="IPR029046">
    <property type="entry name" value="LolA/LolB/LppX"/>
</dbReference>
<dbReference type="CDD" id="cd16325">
    <property type="entry name" value="LolA"/>
    <property type="match status" value="1"/>
</dbReference>
<dbReference type="SUPFAM" id="SSF89392">
    <property type="entry name" value="Prokaryotic lipoproteins and lipoprotein localization factors"/>
    <property type="match status" value="1"/>
</dbReference>
<reference evidence="6 7" key="1">
    <citation type="submission" date="2018-06" db="EMBL/GenBank/DDBJ databases">
        <title>Genomic Encyclopedia of Type Strains, Phase IV (KMG-IV): sequencing the most valuable type-strain genomes for metagenomic binning, comparative biology and taxonomic classification.</title>
        <authorList>
            <person name="Goeker M."/>
        </authorList>
    </citation>
    <scope>NUCLEOTIDE SEQUENCE [LARGE SCALE GENOMIC DNA]</scope>
    <source>
        <strain evidence="6 7">DSM 24032</strain>
    </source>
</reference>
<keyword evidence="3 5" id="KW-0732">Signal</keyword>
<feature type="signal peptide" evidence="5">
    <location>
        <begin position="1"/>
        <end position="22"/>
    </location>
</feature>
<keyword evidence="7" id="KW-1185">Reference proteome</keyword>
<sequence length="217" mass="23960">MMCSIRTALLIVLLPIGLPVQANSIETSQDVPLPLSNQTCSFAGHFSQQRLLSGIPTPLESAGYFYFHCEHGVVWSTAAPIAEALVLQKGGAGYIVKDNTFQKLSSRQHKFLGDLLNSLMAGEQDELSKRFTIALLPDASVYRLTPKQRSLQRGISHIDLKLNVELATVQLTIVDRNQQHTIIESTQDTQFNNDQEPVEACASVESLRLAICQLLDK</sequence>
<dbReference type="Proteomes" id="UP000253083">
    <property type="component" value="Unassembled WGS sequence"/>
</dbReference>
<dbReference type="OrthoDB" id="5705066at2"/>
<dbReference type="InParanoid" id="A0A395JT33"/>
<accession>A0A395JT33</accession>
<protein>
    <submittedName>
        <fullName evidence="6">Outer membrane lipoprotein carrier protein LolA</fullName>
    </submittedName>
</protein>
<dbReference type="Pfam" id="PF03548">
    <property type="entry name" value="LolA"/>
    <property type="match status" value="1"/>
</dbReference>
<keyword evidence="2" id="KW-0813">Transport</keyword>
<organism evidence="6 7">
    <name type="scientific">Arenicella xantha</name>
    <dbReference type="NCBI Taxonomy" id="644221"/>
    <lineage>
        <taxon>Bacteria</taxon>
        <taxon>Pseudomonadati</taxon>
        <taxon>Pseudomonadota</taxon>
        <taxon>Gammaproteobacteria</taxon>
        <taxon>Arenicellales</taxon>
        <taxon>Arenicellaceae</taxon>
        <taxon>Arenicella</taxon>
    </lineage>
</organism>
<evidence type="ECO:0000313" key="6">
    <source>
        <dbReference type="EMBL" id="RBP53705.1"/>
    </source>
</evidence>
<gene>
    <name evidence="6" type="ORF">DFR28_1011094</name>
</gene>
<dbReference type="GO" id="GO:0015031">
    <property type="term" value="P:protein transport"/>
    <property type="evidence" value="ECO:0007669"/>
    <property type="project" value="UniProtKB-KW"/>
</dbReference>
<dbReference type="AlphaFoldDB" id="A0A395JT33"/>
<dbReference type="EMBL" id="QNRT01000001">
    <property type="protein sequence ID" value="RBP53705.1"/>
    <property type="molecule type" value="Genomic_DNA"/>
</dbReference>
<name>A0A395JT33_9GAMM</name>
<keyword evidence="6" id="KW-0449">Lipoprotein</keyword>
<proteinExistence type="predicted"/>
<evidence type="ECO:0000256" key="1">
    <source>
        <dbReference type="ARBA" id="ARBA00011245"/>
    </source>
</evidence>
<evidence type="ECO:0000256" key="3">
    <source>
        <dbReference type="ARBA" id="ARBA00022729"/>
    </source>
</evidence>
<evidence type="ECO:0000256" key="4">
    <source>
        <dbReference type="ARBA" id="ARBA00022927"/>
    </source>
</evidence>
<evidence type="ECO:0000256" key="5">
    <source>
        <dbReference type="SAM" id="SignalP"/>
    </source>
</evidence>